<protein>
    <submittedName>
        <fullName evidence="4">Patatin-like phospholipase family protein</fullName>
    </submittedName>
</protein>
<comment type="caution">
    <text evidence="4">The sequence shown here is derived from an EMBL/GenBank/DDBJ whole genome shotgun (WGS) entry which is preliminary data.</text>
</comment>
<dbReference type="InterPro" id="IPR016035">
    <property type="entry name" value="Acyl_Trfase/lysoPLipase"/>
</dbReference>
<feature type="active site" description="Proton acceptor" evidence="2">
    <location>
        <position position="198"/>
    </location>
</feature>
<dbReference type="SUPFAM" id="SSF52151">
    <property type="entry name" value="FabD/lysophospholipase-like"/>
    <property type="match status" value="1"/>
</dbReference>
<feature type="short sequence motif" description="GXSXG" evidence="2">
    <location>
        <begin position="39"/>
        <end position="43"/>
    </location>
</feature>
<evidence type="ECO:0000256" key="2">
    <source>
        <dbReference type="PROSITE-ProRule" id="PRU01161"/>
    </source>
</evidence>
<comment type="caution">
    <text evidence="2">Lacks conserved residue(s) required for the propagation of feature annotation.</text>
</comment>
<feature type="short sequence motif" description="DGA/G" evidence="2">
    <location>
        <begin position="198"/>
        <end position="200"/>
    </location>
</feature>
<evidence type="ECO:0000259" key="3">
    <source>
        <dbReference type="PROSITE" id="PS51635"/>
    </source>
</evidence>
<evidence type="ECO:0000313" key="4">
    <source>
        <dbReference type="EMBL" id="NDV02484.1"/>
    </source>
</evidence>
<dbReference type="InterPro" id="IPR002641">
    <property type="entry name" value="PNPLA_dom"/>
</dbReference>
<dbReference type="Gene3D" id="3.40.1090.10">
    <property type="entry name" value="Cytosolic phospholipase A2 catalytic domain"/>
    <property type="match status" value="1"/>
</dbReference>
<organism evidence="4 5">
    <name type="scientific">Pseudoroseicyclus tamaricis</name>
    <dbReference type="NCBI Taxonomy" id="2705421"/>
    <lineage>
        <taxon>Bacteria</taxon>
        <taxon>Pseudomonadati</taxon>
        <taxon>Pseudomonadota</taxon>
        <taxon>Alphaproteobacteria</taxon>
        <taxon>Rhodobacterales</taxon>
        <taxon>Paracoccaceae</taxon>
        <taxon>Pseudoroseicyclus</taxon>
    </lineage>
</organism>
<dbReference type="GO" id="GO:0016042">
    <property type="term" value="P:lipid catabolic process"/>
    <property type="evidence" value="ECO:0007669"/>
    <property type="project" value="UniProtKB-UniRule"/>
</dbReference>
<keyword evidence="1 2" id="KW-0443">Lipid metabolism</keyword>
<evidence type="ECO:0000313" key="5">
    <source>
        <dbReference type="Proteomes" id="UP000474757"/>
    </source>
</evidence>
<feature type="active site" description="Nucleophile" evidence="2">
    <location>
        <position position="41"/>
    </location>
</feature>
<dbReference type="Proteomes" id="UP000474757">
    <property type="component" value="Unassembled WGS sequence"/>
</dbReference>
<name>A0A6B2K1V8_9RHOB</name>
<dbReference type="GO" id="GO:0016787">
    <property type="term" value="F:hydrolase activity"/>
    <property type="evidence" value="ECO:0007669"/>
    <property type="project" value="UniProtKB-UniRule"/>
</dbReference>
<dbReference type="AlphaFoldDB" id="A0A6B2K1V8"/>
<keyword evidence="2" id="KW-0442">Lipid degradation</keyword>
<dbReference type="EMBL" id="JAAGAB010000004">
    <property type="protein sequence ID" value="NDV02484.1"/>
    <property type="molecule type" value="Genomic_DNA"/>
</dbReference>
<reference evidence="4 5" key="1">
    <citation type="submission" date="2020-02" db="EMBL/GenBank/DDBJ databases">
        <title>Pseudoroseicyclus tamarix, sp. nov., isolated from offshore sediment of a Tamarix chinensis forest.</title>
        <authorList>
            <person name="Gai Y."/>
        </authorList>
    </citation>
    <scope>NUCLEOTIDE SEQUENCE [LARGE SCALE GENOMIC DNA]</scope>
    <source>
        <strain evidence="4 5">CLL3-39</strain>
    </source>
</reference>
<evidence type="ECO:0000256" key="1">
    <source>
        <dbReference type="ARBA" id="ARBA00023098"/>
    </source>
</evidence>
<proteinExistence type="predicted"/>
<dbReference type="Pfam" id="PF01734">
    <property type="entry name" value="Patatin"/>
    <property type="match status" value="1"/>
</dbReference>
<sequence>MPRFDQLVFSGGGTRCFWQGGFLKAVRGPLELAPRRLSGVSGGALSLVGYMADASEDVLEEMASCFGKTDHNIAWNTPEDDGVTPHQRLYRECVHGVIRGGVERRVAEGPPAQILLGHPPEGGRARWTGSAAAMAYEAELHLVGAPHFDWAEKAGVTTSFVDVNDAARQGRLADLVCAAATIPPVFEPPVWDGRPVIDGGMADQAPMPEPDEGETLILLTRHYKGLEPRAGRLYLEPEEETPADKIDFTDPGKIRDTWEAGLEDGRRFLKAHGLA</sequence>
<gene>
    <name evidence="4" type="ORF">GZA08_16055</name>
</gene>
<feature type="domain" description="PNPLA" evidence="3">
    <location>
        <begin position="7"/>
        <end position="211"/>
    </location>
</feature>
<dbReference type="PROSITE" id="PS51635">
    <property type="entry name" value="PNPLA"/>
    <property type="match status" value="1"/>
</dbReference>
<keyword evidence="2" id="KW-0378">Hydrolase</keyword>
<keyword evidence="5" id="KW-1185">Reference proteome</keyword>
<accession>A0A6B2K1V8</accession>